<feature type="transmembrane region" description="Helical" evidence="6">
    <location>
        <begin position="214"/>
        <end position="238"/>
    </location>
</feature>
<dbReference type="eggNOG" id="ENOG502TGR3">
    <property type="taxonomic scope" value="Eukaryota"/>
</dbReference>
<sequence length="368" mass="43076">MSASTLKSHSSKPTLSNHPLIIKMLLSTELEYASYGKNCSSEYSPHLENFKYLIQFFYLFCTLCLLIYFMIVLHIQHKEIYRNNMSFWIFSADSFVTIIQILLDISAVRLFLYVPQLCPTFSKIFINYKCLNHIIFPIYNYCRVFKTVSQSAHILVRYSCVTNILTHEQKTSKKIPLVMGIIGFLPILVIWNTVISEKEVVFWYGGFFTVYHRYVQWASLSFLHLIFLLVAISIILLTSLLIYRELDEHQLMNSIQKSLIINTGFVTFALMLQAIFQSYYALFRHYSWFPMYFIDFQFLIYDVMTVGCPIMMLIFAQNFRAHTMFGPRSKATNASQHYPFQPFSEAIRKKTDDPPRPCNALIFSGIPE</sequence>
<feature type="transmembrane region" description="Helical" evidence="6">
    <location>
        <begin position="175"/>
        <end position="194"/>
    </location>
</feature>
<keyword evidence="3 6" id="KW-0812">Transmembrane</keyword>
<dbReference type="InterPro" id="IPR051119">
    <property type="entry name" value="Nematode_SR-like"/>
</dbReference>
<keyword evidence="4 6" id="KW-1133">Transmembrane helix</keyword>
<protein>
    <recommendedName>
        <fullName evidence="6">Serpentine receptor class gamma</fullName>
    </recommendedName>
</protein>
<evidence type="ECO:0000313" key="7">
    <source>
        <dbReference type="EMBL" id="CAP35114.1"/>
    </source>
</evidence>
<evidence type="ECO:0000256" key="6">
    <source>
        <dbReference type="RuleBase" id="RU280813"/>
    </source>
</evidence>
<dbReference type="Pfam" id="PF02118">
    <property type="entry name" value="Srg"/>
    <property type="match status" value="1"/>
</dbReference>
<dbReference type="GO" id="GO:0016020">
    <property type="term" value="C:membrane"/>
    <property type="evidence" value="ECO:0007669"/>
    <property type="project" value="UniProtKB-SubCell"/>
</dbReference>
<evidence type="ECO:0000256" key="2">
    <source>
        <dbReference type="ARBA" id="ARBA00005692"/>
    </source>
</evidence>
<dbReference type="PRINTS" id="PR00698">
    <property type="entry name" value="TMPROTEINSRG"/>
</dbReference>
<dbReference type="InParanoid" id="A8XR41"/>
<gene>
    <name evidence="9" type="primary">srg-7</name>
    <name evidence="7" type="synonym">Cbr-srg-7</name>
    <name evidence="9" type="ORF">CBG17475</name>
    <name evidence="7" type="ORF">CBG_17475</name>
</gene>
<dbReference type="AlphaFoldDB" id="A8XR41"/>
<dbReference type="HOGENOM" id="CLU_061253_1_0_1"/>
<feature type="transmembrane region" description="Helical" evidence="6">
    <location>
        <begin position="259"/>
        <end position="276"/>
    </location>
</feature>
<evidence type="ECO:0000313" key="8">
    <source>
        <dbReference type="Proteomes" id="UP000008549"/>
    </source>
</evidence>
<reference evidence="7 8" key="2">
    <citation type="journal article" date="2011" name="PLoS Genet.">
        <title>Caenorhabditis briggsae recombinant inbred line genotypes reveal inter-strain incompatibility and the evolution of recombination.</title>
        <authorList>
            <person name="Ross J.A."/>
            <person name="Koboldt D.C."/>
            <person name="Staisch J.E."/>
            <person name="Chamberlin H.M."/>
            <person name="Gupta B.P."/>
            <person name="Miller R.D."/>
            <person name="Baird S.E."/>
            <person name="Haag E.S."/>
        </authorList>
    </citation>
    <scope>NUCLEOTIDE SEQUENCE [LARGE SCALE GENOMIC DNA]</scope>
    <source>
        <strain evidence="7 8">AF16</strain>
    </source>
</reference>
<dbReference type="PANTHER" id="PTHR31627:SF7">
    <property type="entry name" value="SERPENTINE RECEPTOR CLASS GAMMA-7"/>
    <property type="match status" value="1"/>
</dbReference>
<evidence type="ECO:0000256" key="1">
    <source>
        <dbReference type="ARBA" id="ARBA00004141"/>
    </source>
</evidence>
<dbReference type="GeneID" id="8583088"/>
<dbReference type="FunCoup" id="A8XR41">
    <property type="interactions" value="3"/>
</dbReference>
<comment type="similarity">
    <text evidence="2 6">Belongs to the nematode receptor-like protein srg family.</text>
</comment>
<dbReference type="InterPro" id="IPR000609">
    <property type="entry name" value="7TM_GPCR_serpentine_rcpt_Srg"/>
</dbReference>
<organism evidence="7 8">
    <name type="scientific">Caenorhabditis briggsae</name>
    <dbReference type="NCBI Taxonomy" id="6238"/>
    <lineage>
        <taxon>Eukaryota</taxon>
        <taxon>Metazoa</taxon>
        <taxon>Ecdysozoa</taxon>
        <taxon>Nematoda</taxon>
        <taxon>Chromadorea</taxon>
        <taxon>Rhabditida</taxon>
        <taxon>Rhabditina</taxon>
        <taxon>Rhabditomorpha</taxon>
        <taxon>Rhabditoidea</taxon>
        <taxon>Rhabditidae</taxon>
        <taxon>Peloderinae</taxon>
        <taxon>Caenorhabditis</taxon>
    </lineage>
</organism>
<keyword evidence="8" id="KW-1185">Reference proteome</keyword>
<accession>A8XR41</accession>
<dbReference type="EMBL" id="HE600955">
    <property type="protein sequence ID" value="CAP35114.1"/>
    <property type="molecule type" value="Genomic_DNA"/>
</dbReference>
<evidence type="ECO:0000313" key="9">
    <source>
        <dbReference type="WormBase" id="CBG17475"/>
    </source>
</evidence>
<evidence type="ECO:0000256" key="4">
    <source>
        <dbReference type="ARBA" id="ARBA00022989"/>
    </source>
</evidence>
<comment type="subcellular location">
    <subcellularLocation>
        <location evidence="1">Membrane</location>
        <topology evidence="1">Multi-pass membrane protein</topology>
    </subcellularLocation>
</comment>
<keyword evidence="5 6" id="KW-0472">Membrane</keyword>
<feature type="transmembrane region" description="Helical" evidence="6">
    <location>
        <begin position="52"/>
        <end position="75"/>
    </location>
</feature>
<dbReference type="RefSeq" id="XP_002641095.1">
    <property type="nucleotide sequence ID" value="XM_002641049.1"/>
</dbReference>
<dbReference type="PANTHER" id="PTHR31627">
    <property type="entry name" value="SERPENTINE RECEPTOR CLASS GAMMA-RELATED"/>
    <property type="match status" value="1"/>
</dbReference>
<evidence type="ECO:0000256" key="3">
    <source>
        <dbReference type="ARBA" id="ARBA00022692"/>
    </source>
</evidence>
<dbReference type="Proteomes" id="UP000008549">
    <property type="component" value="Unassembled WGS sequence"/>
</dbReference>
<dbReference type="WormBase" id="CBG17475">
    <property type="protein sequence ID" value="CBP48331"/>
    <property type="gene ID" value="WBGene00037085"/>
    <property type="gene designation" value="Cbr-srg-7"/>
</dbReference>
<dbReference type="KEGG" id="cbr:CBG_17475"/>
<feature type="transmembrane region" description="Helical" evidence="6">
    <location>
        <begin position="296"/>
        <end position="316"/>
    </location>
</feature>
<comment type="caution">
    <text evidence="6">Lacks conserved residue(s) required for the propagation of feature annotation.</text>
</comment>
<dbReference type="GO" id="GO:0004888">
    <property type="term" value="F:transmembrane signaling receptor activity"/>
    <property type="evidence" value="ECO:0007669"/>
    <property type="project" value="InterPro"/>
</dbReference>
<dbReference type="CTD" id="8583088"/>
<name>A8XR41_CAEBR</name>
<reference evidence="7 8" key="1">
    <citation type="journal article" date="2003" name="PLoS Biol.">
        <title>The genome sequence of Caenorhabditis briggsae: a platform for comparative genomics.</title>
        <authorList>
            <person name="Stein L.D."/>
            <person name="Bao Z."/>
            <person name="Blasiar D."/>
            <person name="Blumenthal T."/>
            <person name="Brent M.R."/>
            <person name="Chen N."/>
            <person name="Chinwalla A."/>
            <person name="Clarke L."/>
            <person name="Clee C."/>
            <person name="Coghlan A."/>
            <person name="Coulson A."/>
            <person name="D'Eustachio P."/>
            <person name="Fitch D.H."/>
            <person name="Fulton L.A."/>
            <person name="Fulton R.E."/>
            <person name="Griffiths-Jones S."/>
            <person name="Harris T.W."/>
            <person name="Hillier L.W."/>
            <person name="Kamath R."/>
            <person name="Kuwabara P.E."/>
            <person name="Mardis E.R."/>
            <person name="Marra M.A."/>
            <person name="Miner T.L."/>
            <person name="Minx P."/>
            <person name="Mullikin J.C."/>
            <person name="Plumb R.W."/>
            <person name="Rogers J."/>
            <person name="Schein J.E."/>
            <person name="Sohrmann M."/>
            <person name="Spieth J."/>
            <person name="Stajich J.E."/>
            <person name="Wei C."/>
            <person name="Willey D."/>
            <person name="Wilson R.K."/>
            <person name="Durbin R."/>
            <person name="Waterston R.H."/>
        </authorList>
    </citation>
    <scope>NUCLEOTIDE SEQUENCE [LARGE SCALE GENOMIC DNA]</scope>
    <source>
        <strain evidence="7 8">AF16</strain>
    </source>
</reference>
<proteinExistence type="inferred from homology"/>
<dbReference type="GO" id="GO:0007606">
    <property type="term" value="P:sensory perception of chemical stimulus"/>
    <property type="evidence" value="ECO:0007669"/>
    <property type="project" value="UniProtKB-UniRule"/>
</dbReference>
<dbReference type="OMA" id="KEVVFWY"/>
<evidence type="ECO:0000256" key="5">
    <source>
        <dbReference type="ARBA" id="ARBA00023136"/>
    </source>
</evidence>